<accession>A0A0A0J7I2</accession>
<protein>
    <submittedName>
        <fullName evidence="4">Membrane protein</fullName>
    </submittedName>
</protein>
<dbReference type="PANTHER" id="PTHR37313">
    <property type="entry name" value="UPF0749 PROTEIN RV1825"/>
    <property type="match status" value="1"/>
</dbReference>
<dbReference type="GO" id="GO:0005886">
    <property type="term" value="C:plasma membrane"/>
    <property type="evidence" value="ECO:0007669"/>
    <property type="project" value="TreeGrafter"/>
</dbReference>
<dbReference type="Gene3D" id="3.30.70.1880">
    <property type="entry name" value="Protein of unknown function DUF881"/>
    <property type="match status" value="1"/>
</dbReference>
<feature type="compositionally biased region" description="Polar residues" evidence="2">
    <location>
        <begin position="20"/>
        <end position="29"/>
    </location>
</feature>
<dbReference type="EMBL" id="AVPJ01000004">
    <property type="protein sequence ID" value="KGN33355.1"/>
    <property type="molecule type" value="Genomic_DNA"/>
</dbReference>
<evidence type="ECO:0000313" key="5">
    <source>
        <dbReference type="Proteomes" id="UP000030002"/>
    </source>
</evidence>
<dbReference type="Pfam" id="PF05949">
    <property type="entry name" value="DUF881"/>
    <property type="match status" value="1"/>
</dbReference>
<keyword evidence="3" id="KW-0812">Transmembrane</keyword>
<sequence>MSNKKSKRAKAARRARRAAQSTAPVTSAEVTPGDEVLEPETRVLPAVPKPAAEPRDVGRAEPEDLADETVPEDADSDAEPEQVDETVPDGEQELGEETVAEQSEPEDLADELEAEQEDLADELEAEPEETVPEQTETEDLPDEAEETVAEQTETEVLADETEAEPEETVAEQTETEDLADEPAPDASRDVAREEPDALSEAGTEDLEADQTVDESEPSEAELQSHEALHSASGSLETTDDGAGRAVDEEQDRPEEVVAAAPPVDSSRRAWRRLSRVGRPRPTKANVLVTILAIGLGFAIAAQVRQTSIEGLEDLREDELIRILDTVDQDGNRLAEELQTLRLSRDRLQNDTTSLTESRNAAQQRLDSLGIMAGTVPAKGPGIVLTIQDPQNRVTAPLLLDTLQELRDAGAEAVEMNDVRIVANSYFTDGEGGISISGTPVSSPYVITVIGDSATLAPAMDIPGGVSESVRTLGGQATIESKDEVNVTALQSVSEPQYARPVPSPTKS</sequence>
<feature type="compositionally biased region" description="Basic and acidic residues" evidence="2">
    <location>
        <begin position="186"/>
        <end position="195"/>
    </location>
</feature>
<organism evidence="4 5">
    <name type="scientific">Knoellia sinensis KCTC 19936</name>
    <dbReference type="NCBI Taxonomy" id="1385520"/>
    <lineage>
        <taxon>Bacteria</taxon>
        <taxon>Bacillati</taxon>
        <taxon>Actinomycetota</taxon>
        <taxon>Actinomycetes</taxon>
        <taxon>Micrococcales</taxon>
        <taxon>Intrasporangiaceae</taxon>
        <taxon>Knoellia</taxon>
    </lineage>
</organism>
<evidence type="ECO:0000313" key="4">
    <source>
        <dbReference type="EMBL" id="KGN33355.1"/>
    </source>
</evidence>
<dbReference type="PANTHER" id="PTHR37313:SF2">
    <property type="entry name" value="UPF0749 PROTEIN YLXX"/>
    <property type="match status" value="1"/>
</dbReference>
<evidence type="ECO:0000256" key="2">
    <source>
        <dbReference type="SAM" id="MobiDB-lite"/>
    </source>
</evidence>
<evidence type="ECO:0000256" key="1">
    <source>
        <dbReference type="ARBA" id="ARBA00009108"/>
    </source>
</evidence>
<comment type="similarity">
    <text evidence="1">Belongs to the UPF0749 family.</text>
</comment>
<feature type="compositionally biased region" description="Acidic residues" evidence="2">
    <location>
        <begin position="63"/>
        <end position="183"/>
    </location>
</feature>
<dbReference type="eggNOG" id="COG3879">
    <property type="taxonomic scope" value="Bacteria"/>
</dbReference>
<dbReference type="RefSeq" id="WP_211254359.1">
    <property type="nucleotide sequence ID" value="NZ_AVPJ01000004.1"/>
</dbReference>
<dbReference type="STRING" id="1385520.N802_15075"/>
<comment type="caution">
    <text evidence="4">The sequence shown here is derived from an EMBL/GenBank/DDBJ whole genome shotgun (WGS) entry which is preliminary data.</text>
</comment>
<feature type="region of interest" description="Disordered" evidence="2">
    <location>
        <begin position="1"/>
        <end position="263"/>
    </location>
</feature>
<name>A0A0A0J7I2_9MICO</name>
<dbReference type="AlphaFoldDB" id="A0A0A0J7I2"/>
<evidence type="ECO:0000256" key="3">
    <source>
        <dbReference type="SAM" id="Phobius"/>
    </source>
</evidence>
<keyword evidence="3" id="KW-0472">Membrane</keyword>
<keyword evidence="5" id="KW-1185">Reference proteome</keyword>
<feature type="transmembrane region" description="Helical" evidence="3">
    <location>
        <begin position="284"/>
        <end position="303"/>
    </location>
</feature>
<gene>
    <name evidence="4" type="ORF">N802_15075</name>
</gene>
<keyword evidence="3" id="KW-1133">Transmembrane helix</keyword>
<feature type="compositionally biased region" description="Basic and acidic residues" evidence="2">
    <location>
        <begin position="52"/>
        <end position="62"/>
    </location>
</feature>
<feature type="compositionally biased region" description="Acidic residues" evidence="2">
    <location>
        <begin position="202"/>
        <end position="219"/>
    </location>
</feature>
<proteinExistence type="inferred from homology"/>
<dbReference type="Proteomes" id="UP000030002">
    <property type="component" value="Unassembled WGS sequence"/>
</dbReference>
<dbReference type="InterPro" id="IPR010273">
    <property type="entry name" value="DUF881"/>
</dbReference>
<reference evidence="4 5" key="1">
    <citation type="submission" date="2013-08" db="EMBL/GenBank/DDBJ databases">
        <title>The genome sequence of Knoellia sinensis.</title>
        <authorList>
            <person name="Zhu W."/>
            <person name="Wang G."/>
        </authorList>
    </citation>
    <scope>NUCLEOTIDE SEQUENCE [LARGE SCALE GENOMIC DNA]</scope>
    <source>
        <strain evidence="4 5">KCTC 19936</strain>
    </source>
</reference>
<feature type="compositionally biased region" description="Basic residues" evidence="2">
    <location>
        <begin position="1"/>
        <end position="17"/>
    </location>
</feature>